<dbReference type="EMBL" id="SSOP01000224">
    <property type="protein sequence ID" value="KAB5589841.1"/>
    <property type="molecule type" value="Genomic_DNA"/>
</dbReference>
<dbReference type="OrthoDB" id="272162at2759"/>
<accession>A0A5N5QEE6</accession>
<evidence type="ECO:0000256" key="1">
    <source>
        <dbReference type="SAM" id="MobiDB-lite"/>
    </source>
</evidence>
<sequence length="124" mass="13304">MIGPAPVQPMRHYPSAPTDPPQPQSAAHVVQSVLIGLYYVLQDQVPPTMLGGGPMTLEAHLRSVMSLLFHKDEPNNLAFALIQGVVPPLESEIAWLGACMAGADGWVNERIGICPGRERDKGLA</sequence>
<dbReference type="Proteomes" id="UP000383932">
    <property type="component" value="Unassembled WGS sequence"/>
</dbReference>
<reference evidence="3 4" key="1">
    <citation type="journal article" date="2019" name="Fungal Biol. Biotechnol.">
        <title>Draft genome sequence of fastidious pathogen Ceratobasidium theobromae, which causes vascular-streak dieback in Theobroma cacao.</title>
        <authorList>
            <person name="Ali S.S."/>
            <person name="Asman A."/>
            <person name="Shao J."/>
            <person name="Firmansyah A.P."/>
            <person name="Susilo A.W."/>
            <person name="Rosmana A."/>
            <person name="McMahon P."/>
            <person name="Junaid M."/>
            <person name="Guest D."/>
            <person name="Kheng T.Y."/>
            <person name="Meinhardt L.W."/>
            <person name="Bailey B.A."/>
        </authorList>
    </citation>
    <scope>NUCLEOTIDE SEQUENCE [LARGE SCALE GENOMIC DNA]</scope>
    <source>
        <strain evidence="3 4">CT2</strain>
    </source>
</reference>
<evidence type="ECO:0000313" key="4">
    <source>
        <dbReference type="Proteomes" id="UP000383932"/>
    </source>
</evidence>
<keyword evidence="4" id="KW-1185">Reference proteome</keyword>
<proteinExistence type="predicted"/>
<dbReference type="InterPro" id="IPR048318">
    <property type="entry name" value="ATG5_UblB"/>
</dbReference>
<feature type="region of interest" description="Disordered" evidence="1">
    <location>
        <begin position="1"/>
        <end position="24"/>
    </location>
</feature>
<evidence type="ECO:0000313" key="3">
    <source>
        <dbReference type="EMBL" id="KAB5589841.1"/>
    </source>
</evidence>
<comment type="caution">
    <text evidence="3">The sequence shown here is derived from an EMBL/GenBank/DDBJ whole genome shotgun (WGS) entry which is preliminary data.</text>
</comment>
<dbReference type="AlphaFoldDB" id="A0A5N5QEE6"/>
<dbReference type="Pfam" id="PF04106">
    <property type="entry name" value="ATG5_UblB"/>
    <property type="match status" value="1"/>
</dbReference>
<protein>
    <recommendedName>
        <fullName evidence="2">Autophagy protein ATG5 UblB domain-containing protein</fullName>
    </recommendedName>
</protein>
<feature type="domain" description="Autophagy protein ATG5 UblB" evidence="2">
    <location>
        <begin position="39"/>
        <end position="108"/>
    </location>
</feature>
<organism evidence="3 4">
    <name type="scientific">Ceratobasidium theobromae</name>
    <dbReference type="NCBI Taxonomy" id="1582974"/>
    <lineage>
        <taxon>Eukaryota</taxon>
        <taxon>Fungi</taxon>
        <taxon>Dikarya</taxon>
        <taxon>Basidiomycota</taxon>
        <taxon>Agaricomycotina</taxon>
        <taxon>Agaricomycetes</taxon>
        <taxon>Cantharellales</taxon>
        <taxon>Ceratobasidiaceae</taxon>
        <taxon>Ceratobasidium</taxon>
    </lineage>
</organism>
<name>A0A5N5QEE6_9AGAM</name>
<dbReference type="Gene3D" id="3.10.20.90">
    <property type="entry name" value="Phosphatidylinositol 3-kinase Catalytic Subunit, Chain A, domain 1"/>
    <property type="match status" value="1"/>
</dbReference>
<gene>
    <name evidence="3" type="ORF">CTheo_6723</name>
</gene>
<evidence type="ECO:0000259" key="2">
    <source>
        <dbReference type="Pfam" id="PF04106"/>
    </source>
</evidence>